<evidence type="ECO:0000313" key="3">
    <source>
        <dbReference type="EMBL" id="MAA11231.1"/>
    </source>
</evidence>
<accession>A0A224Y9Z1</accession>
<evidence type="ECO:0000256" key="1">
    <source>
        <dbReference type="SAM" id="MobiDB-lite"/>
    </source>
</evidence>
<dbReference type="AlphaFoldDB" id="A0A224Y9Z1"/>
<dbReference type="EMBL" id="GFPF01000085">
    <property type="protein sequence ID" value="MAA11231.1"/>
    <property type="molecule type" value="Transcribed_RNA"/>
</dbReference>
<dbReference type="GO" id="GO:0008237">
    <property type="term" value="F:metallopeptidase activity"/>
    <property type="evidence" value="ECO:0007669"/>
    <property type="project" value="InterPro"/>
</dbReference>
<evidence type="ECO:0000256" key="2">
    <source>
        <dbReference type="SAM" id="SignalP"/>
    </source>
</evidence>
<feature type="compositionally biased region" description="Low complexity" evidence="1">
    <location>
        <begin position="221"/>
        <end position="232"/>
    </location>
</feature>
<reference evidence="3" key="1">
    <citation type="journal article" date="2017" name="Parasit. Vectors">
        <title>Sialotranscriptomics of Rhipicephalus zambeziensis reveals intricate expression profiles of secretory proteins and suggests tight temporal transcriptional regulation during blood-feeding.</title>
        <authorList>
            <person name="de Castro M.H."/>
            <person name="de Klerk D."/>
            <person name="Pienaar R."/>
            <person name="Rees D.J.G."/>
            <person name="Mans B.J."/>
        </authorList>
    </citation>
    <scope>NUCLEOTIDE SEQUENCE</scope>
    <source>
        <tissue evidence="3">Salivary glands</tissue>
    </source>
</reference>
<proteinExistence type="predicted"/>
<dbReference type="InterPro" id="IPR024079">
    <property type="entry name" value="MetalloPept_cat_dom_sf"/>
</dbReference>
<name>A0A224Y9Z1_9ACAR</name>
<feature type="signal peptide" evidence="2">
    <location>
        <begin position="1"/>
        <end position="18"/>
    </location>
</feature>
<feature type="chain" id="PRO_5012894939" evidence="2">
    <location>
        <begin position="19"/>
        <end position="232"/>
    </location>
</feature>
<organism evidence="3">
    <name type="scientific">Rhipicephalus zambeziensis</name>
    <dbReference type="NCBI Taxonomy" id="60191"/>
    <lineage>
        <taxon>Eukaryota</taxon>
        <taxon>Metazoa</taxon>
        <taxon>Ecdysozoa</taxon>
        <taxon>Arthropoda</taxon>
        <taxon>Chelicerata</taxon>
        <taxon>Arachnida</taxon>
        <taxon>Acari</taxon>
        <taxon>Parasitiformes</taxon>
        <taxon>Ixodida</taxon>
        <taxon>Ixodoidea</taxon>
        <taxon>Ixodidae</taxon>
        <taxon>Rhipicephalinae</taxon>
        <taxon>Rhipicephalus</taxon>
        <taxon>Rhipicephalus</taxon>
    </lineage>
</organism>
<dbReference type="SUPFAM" id="SSF55486">
    <property type="entry name" value="Metalloproteases ('zincins'), catalytic domain"/>
    <property type="match status" value="1"/>
</dbReference>
<sequence>MFRLGVVLLCFVLQQCTGENSSKKDMDMQKIGDGLEVKVYVIYDTDEYSKQHKPRYDWQRPGIWYFLNLFDEVQEYFYSKNVMVMFSVIAVEKVADIWVRTNQSLDTNATLEKLQMTHSSNYSRPNETIVYLFTNRTLPIQSETATATLGTLCSPNVSAAIAVQQPGSKSYVSAVEATSLVFGASGSFNFTDEDIQKMNHTFSNCYIKPSRKNRRKRNKTAKTTSTATSLIE</sequence>
<feature type="compositionally biased region" description="Basic residues" evidence="1">
    <location>
        <begin position="210"/>
        <end position="220"/>
    </location>
</feature>
<protein>
    <submittedName>
        <fullName evidence="3">28 kDa Metastriate family member</fullName>
    </submittedName>
</protein>
<keyword evidence="2" id="KW-0732">Signal</keyword>
<feature type="region of interest" description="Disordered" evidence="1">
    <location>
        <begin position="210"/>
        <end position="232"/>
    </location>
</feature>
<dbReference type="Gene3D" id="3.40.390.10">
    <property type="entry name" value="Collagenase (Catalytic Domain)"/>
    <property type="match status" value="1"/>
</dbReference>